<gene>
    <name evidence="2" type="ORF">SAMN02745702_01255</name>
</gene>
<dbReference type="InterPro" id="IPR025364">
    <property type="entry name" value="DUF4268"/>
</dbReference>
<name>A0A1T4VYV4_9BACT</name>
<feature type="domain" description="DUF4268" evidence="1">
    <location>
        <begin position="173"/>
        <end position="307"/>
    </location>
</feature>
<evidence type="ECO:0000259" key="1">
    <source>
        <dbReference type="Pfam" id="PF14088"/>
    </source>
</evidence>
<organism evidence="2 3">
    <name type="scientific">Desulfobaculum bizertense DSM 18034</name>
    <dbReference type="NCBI Taxonomy" id="1121442"/>
    <lineage>
        <taxon>Bacteria</taxon>
        <taxon>Pseudomonadati</taxon>
        <taxon>Thermodesulfobacteriota</taxon>
        <taxon>Desulfovibrionia</taxon>
        <taxon>Desulfovibrionales</taxon>
        <taxon>Desulfovibrionaceae</taxon>
        <taxon>Desulfobaculum</taxon>
    </lineage>
</organism>
<protein>
    <recommendedName>
        <fullName evidence="1">DUF4268 domain-containing protein</fullName>
    </recommendedName>
</protein>
<sequence length="326" mass="37787">MAEFGRLKRISLREVWKNEARNFTPWLQENIEVLGEVLGMDLEVVEREAEVGSFSLDLLAEDLGTKRSVIIENQLTQTDHDHLGKLLTYAAGYEAESVIWIADSIRDEHRQALEWLNQRTDTRTSFFAVVVEVLQIDDSRPAYKFQPVVYPNEWQKGTRQSTSTAPSPKGAAYQDFFQNVIDELRTKYKFTSARKGQPQNWYTFSSGFSDFGYAVNFTREGRIKIALEIYSNSQEKNHDLLRKMRQYQSEIESSLGFPLEWNLLEHIRPSRIEFFKKGSIEDSPEELAQTHRWVVENLTKFKKVLTPFIKKSLNAKAPTKPVPELV</sequence>
<proteinExistence type="predicted"/>
<dbReference type="InterPro" id="IPR011856">
    <property type="entry name" value="tRNA_endonuc-like_dom_sf"/>
</dbReference>
<dbReference type="RefSeq" id="WP_078684550.1">
    <property type="nucleotide sequence ID" value="NZ_FUYA01000003.1"/>
</dbReference>
<dbReference type="Gene3D" id="3.40.1350.10">
    <property type="match status" value="1"/>
</dbReference>
<evidence type="ECO:0000313" key="3">
    <source>
        <dbReference type="Proteomes" id="UP000189733"/>
    </source>
</evidence>
<keyword evidence="3" id="KW-1185">Reference proteome</keyword>
<dbReference type="EMBL" id="FUYA01000003">
    <property type="protein sequence ID" value="SKA69978.1"/>
    <property type="molecule type" value="Genomic_DNA"/>
</dbReference>
<reference evidence="2 3" key="1">
    <citation type="submission" date="2017-02" db="EMBL/GenBank/DDBJ databases">
        <authorList>
            <person name="Peterson S.W."/>
        </authorList>
    </citation>
    <scope>NUCLEOTIDE SEQUENCE [LARGE SCALE GENOMIC DNA]</scope>
    <source>
        <strain evidence="2 3">DSM 18034</strain>
    </source>
</reference>
<evidence type="ECO:0000313" key="2">
    <source>
        <dbReference type="EMBL" id="SKA69978.1"/>
    </source>
</evidence>
<dbReference type="AlphaFoldDB" id="A0A1T4VYV4"/>
<dbReference type="Pfam" id="PF14088">
    <property type="entry name" value="DUF4268"/>
    <property type="match status" value="1"/>
</dbReference>
<dbReference type="OrthoDB" id="570199at2"/>
<accession>A0A1T4VYV4</accession>
<dbReference type="GO" id="GO:0003676">
    <property type="term" value="F:nucleic acid binding"/>
    <property type="evidence" value="ECO:0007669"/>
    <property type="project" value="InterPro"/>
</dbReference>
<dbReference type="Proteomes" id="UP000189733">
    <property type="component" value="Unassembled WGS sequence"/>
</dbReference>